<dbReference type="SUPFAM" id="SSF49854">
    <property type="entry name" value="Spermadhesin, CUB domain"/>
    <property type="match status" value="1"/>
</dbReference>
<dbReference type="PROSITE" id="PS01180">
    <property type="entry name" value="CUB"/>
    <property type="match status" value="1"/>
</dbReference>
<feature type="transmembrane region" description="Helical" evidence="4">
    <location>
        <begin position="291"/>
        <end position="315"/>
    </location>
</feature>
<evidence type="ECO:0000313" key="7">
    <source>
        <dbReference type="EMBL" id="KAK2147095.1"/>
    </source>
</evidence>
<feature type="compositionally biased region" description="Low complexity" evidence="3">
    <location>
        <begin position="548"/>
        <end position="564"/>
    </location>
</feature>
<comment type="caution">
    <text evidence="2">Lacks conserved residue(s) required for the propagation of feature annotation.</text>
</comment>
<protein>
    <recommendedName>
        <fullName evidence="9">SUEL-type lectin domain-containing protein</fullName>
    </recommendedName>
</protein>
<evidence type="ECO:0000259" key="6">
    <source>
        <dbReference type="PROSITE" id="PS50228"/>
    </source>
</evidence>
<dbReference type="AlphaFoldDB" id="A0AAD9J7G9"/>
<dbReference type="PROSITE" id="PS50228">
    <property type="entry name" value="SUEL_LECTIN"/>
    <property type="match status" value="1"/>
</dbReference>
<dbReference type="InterPro" id="IPR043159">
    <property type="entry name" value="Lectin_gal-bd_sf"/>
</dbReference>
<proteinExistence type="predicted"/>
<dbReference type="CDD" id="cd22823">
    <property type="entry name" value="Gal_Rha_Lectin"/>
    <property type="match status" value="1"/>
</dbReference>
<feature type="compositionally biased region" description="Polar residues" evidence="3">
    <location>
        <begin position="605"/>
        <end position="625"/>
    </location>
</feature>
<dbReference type="GO" id="GO:0030246">
    <property type="term" value="F:carbohydrate binding"/>
    <property type="evidence" value="ECO:0007669"/>
    <property type="project" value="InterPro"/>
</dbReference>
<dbReference type="InterPro" id="IPR000922">
    <property type="entry name" value="Lectin_gal-bd_dom"/>
</dbReference>
<feature type="domain" description="SUEL-type lectin" evidence="6">
    <location>
        <begin position="12"/>
        <end position="101"/>
    </location>
</feature>
<feature type="domain" description="CUB" evidence="5">
    <location>
        <begin position="111"/>
        <end position="239"/>
    </location>
</feature>
<keyword evidence="4" id="KW-1133">Transmembrane helix</keyword>
<evidence type="ECO:0000313" key="8">
    <source>
        <dbReference type="Proteomes" id="UP001208570"/>
    </source>
</evidence>
<evidence type="ECO:0008006" key="9">
    <source>
        <dbReference type="Google" id="ProtNLM"/>
    </source>
</evidence>
<name>A0AAD9J7G9_9ANNE</name>
<dbReference type="Gene3D" id="2.60.120.290">
    <property type="entry name" value="Spermadhesin, CUB domain"/>
    <property type="match status" value="1"/>
</dbReference>
<organism evidence="7 8">
    <name type="scientific">Paralvinella palmiformis</name>
    <dbReference type="NCBI Taxonomy" id="53620"/>
    <lineage>
        <taxon>Eukaryota</taxon>
        <taxon>Metazoa</taxon>
        <taxon>Spiralia</taxon>
        <taxon>Lophotrochozoa</taxon>
        <taxon>Annelida</taxon>
        <taxon>Polychaeta</taxon>
        <taxon>Sedentaria</taxon>
        <taxon>Canalipalpata</taxon>
        <taxon>Terebellida</taxon>
        <taxon>Terebelliformia</taxon>
        <taxon>Alvinellidae</taxon>
        <taxon>Paralvinella</taxon>
    </lineage>
</organism>
<reference evidence="7" key="1">
    <citation type="journal article" date="2023" name="Mol. Biol. Evol.">
        <title>Third-Generation Sequencing Reveals the Adaptive Role of the Epigenome in Three Deep-Sea Polychaetes.</title>
        <authorList>
            <person name="Perez M."/>
            <person name="Aroh O."/>
            <person name="Sun Y."/>
            <person name="Lan Y."/>
            <person name="Juniper S.K."/>
            <person name="Young C.R."/>
            <person name="Angers B."/>
            <person name="Qian P.Y."/>
        </authorList>
    </citation>
    <scope>NUCLEOTIDE SEQUENCE</scope>
    <source>
        <strain evidence="7">P08H-3</strain>
    </source>
</reference>
<evidence type="ECO:0000256" key="3">
    <source>
        <dbReference type="SAM" id="MobiDB-lite"/>
    </source>
</evidence>
<dbReference type="EMBL" id="JAODUP010000570">
    <property type="protein sequence ID" value="KAK2147095.1"/>
    <property type="molecule type" value="Genomic_DNA"/>
</dbReference>
<evidence type="ECO:0000256" key="1">
    <source>
        <dbReference type="ARBA" id="ARBA00023157"/>
    </source>
</evidence>
<keyword evidence="4" id="KW-0812">Transmembrane</keyword>
<keyword evidence="4" id="KW-0472">Membrane</keyword>
<evidence type="ECO:0000256" key="4">
    <source>
        <dbReference type="SAM" id="Phobius"/>
    </source>
</evidence>
<keyword evidence="1" id="KW-1015">Disulfide bond</keyword>
<dbReference type="InterPro" id="IPR000859">
    <property type="entry name" value="CUB_dom"/>
</dbReference>
<dbReference type="InterPro" id="IPR035914">
    <property type="entry name" value="Sperma_CUB_dom_sf"/>
</dbReference>
<comment type="caution">
    <text evidence="7">The sequence shown here is derived from an EMBL/GenBank/DDBJ whole genome shotgun (WGS) entry which is preliminary data.</text>
</comment>
<feature type="region of interest" description="Disordered" evidence="3">
    <location>
        <begin position="521"/>
        <end position="625"/>
    </location>
</feature>
<evidence type="ECO:0000256" key="2">
    <source>
        <dbReference type="PROSITE-ProRule" id="PRU00059"/>
    </source>
</evidence>
<sequence>MGRATSKDAKEYCEAETFDPECQPDEVVVITAAYYGRMKKGRCAKTDYGFIGCYEDVLTLLDYRCSGRDTCNIRLPDLELDAINPCPPEFKTYLNASYTCVQVESAACQMCSRHLDSPRQARLTLAQGYIASWITKQYDGCGSASCPWLIEVQPGQKINITLYDFSDKSKPITNTWIPNTCNRFGVIKETAAPTDKPICKGQKRERHLYTSVSNSLEIHVVSPEVLDKAGQFLLYYEAVGCPDYDPPDNTYIRREDDHITIGCEATRQEWDLYCKGTEWQGQIGVCPGKGVLIAIVIGIALVIGVSILTVGIVCLKRHQHNFHRRSETTLYVRASQEPDYREGVISETRLVPKYDTTQMTLTQKPPNRVALVPPVSRGPGTAAHGAPRENLYCRRMESRPLPSLPNLAEQPPMWAPSGSDDDVDRYRVQVHRTGSGREQHCHYQPRVVTKRAHSTGSSSRDDPQYFVLDPDDLVVEGGVGGGGVLDEPVAGPSAAPMKVVHHQAAVKLPAAVNSGALPAKIRNGAEAPPPAPPVGVLDAEIPEPPLLPGAAAPGPSGAAPGKTKPTPPPKPNQKSPEQENVENDTKEVHNLNNSCHEIPLRPSREGSQTNKVPDSSSNTGNSSWP</sequence>
<gene>
    <name evidence="7" type="ORF">LSH36_570g03021</name>
</gene>
<dbReference type="Proteomes" id="UP001208570">
    <property type="component" value="Unassembled WGS sequence"/>
</dbReference>
<accession>A0AAD9J7G9</accession>
<evidence type="ECO:0000259" key="5">
    <source>
        <dbReference type="PROSITE" id="PS01180"/>
    </source>
</evidence>
<keyword evidence="8" id="KW-1185">Reference proteome</keyword>
<dbReference type="PANTHER" id="PTHR46780">
    <property type="entry name" value="PROTEIN EVA-1"/>
    <property type="match status" value="1"/>
</dbReference>
<dbReference type="Gene3D" id="2.60.120.740">
    <property type="match status" value="1"/>
</dbReference>
<feature type="region of interest" description="Disordered" evidence="3">
    <location>
        <begin position="403"/>
        <end position="422"/>
    </location>
</feature>